<feature type="compositionally biased region" description="Polar residues" evidence="1">
    <location>
        <begin position="11"/>
        <end position="21"/>
    </location>
</feature>
<evidence type="ECO:0000313" key="3">
    <source>
        <dbReference type="Proteomes" id="UP001066276"/>
    </source>
</evidence>
<organism evidence="2 3">
    <name type="scientific">Pleurodeles waltl</name>
    <name type="common">Iberian ribbed newt</name>
    <dbReference type="NCBI Taxonomy" id="8319"/>
    <lineage>
        <taxon>Eukaryota</taxon>
        <taxon>Metazoa</taxon>
        <taxon>Chordata</taxon>
        <taxon>Craniata</taxon>
        <taxon>Vertebrata</taxon>
        <taxon>Euteleostomi</taxon>
        <taxon>Amphibia</taxon>
        <taxon>Batrachia</taxon>
        <taxon>Caudata</taxon>
        <taxon>Salamandroidea</taxon>
        <taxon>Salamandridae</taxon>
        <taxon>Pleurodelinae</taxon>
        <taxon>Pleurodeles</taxon>
    </lineage>
</organism>
<dbReference type="AlphaFoldDB" id="A0AAV7V8Z3"/>
<name>A0AAV7V8Z3_PLEWA</name>
<reference evidence="2" key="1">
    <citation type="journal article" date="2022" name="bioRxiv">
        <title>Sequencing and chromosome-scale assembly of the giantPleurodeles waltlgenome.</title>
        <authorList>
            <person name="Brown T."/>
            <person name="Elewa A."/>
            <person name="Iarovenko S."/>
            <person name="Subramanian E."/>
            <person name="Araus A.J."/>
            <person name="Petzold A."/>
            <person name="Susuki M."/>
            <person name="Suzuki K.-i.T."/>
            <person name="Hayashi T."/>
            <person name="Toyoda A."/>
            <person name="Oliveira C."/>
            <person name="Osipova E."/>
            <person name="Leigh N.D."/>
            <person name="Simon A."/>
            <person name="Yun M.H."/>
        </authorList>
    </citation>
    <scope>NUCLEOTIDE SEQUENCE</scope>
    <source>
        <strain evidence="2">20211129_DDA</strain>
        <tissue evidence="2">Liver</tissue>
    </source>
</reference>
<comment type="caution">
    <text evidence="2">The sequence shown here is derived from an EMBL/GenBank/DDBJ whole genome shotgun (WGS) entry which is preliminary data.</text>
</comment>
<dbReference type="EMBL" id="JANPWB010000003">
    <property type="protein sequence ID" value="KAJ1197185.1"/>
    <property type="molecule type" value="Genomic_DNA"/>
</dbReference>
<keyword evidence="3" id="KW-1185">Reference proteome</keyword>
<gene>
    <name evidence="2" type="ORF">NDU88_001047</name>
</gene>
<evidence type="ECO:0000313" key="2">
    <source>
        <dbReference type="EMBL" id="KAJ1197185.1"/>
    </source>
</evidence>
<evidence type="ECO:0000256" key="1">
    <source>
        <dbReference type="SAM" id="MobiDB-lite"/>
    </source>
</evidence>
<accession>A0AAV7V8Z3</accession>
<protein>
    <submittedName>
        <fullName evidence="2">Uncharacterized protein</fullName>
    </submittedName>
</protein>
<feature type="region of interest" description="Disordered" evidence="1">
    <location>
        <begin position="1"/>
        <end position="60"/>
    </location>
</feature>
<sequence length="91" mass="9321">MRGLGEVGPQGVQQRENQANRTVRRRVGPQGTQRRGKSRKKIRSGDGTDGGAGSDLPAEAGSKVAPCYRAAAAITGGEGGSGSWEEGGLDV</sequence>
<proteinExistence type="predicted"/>
<dbReference type="Proteomes" id="UP001066276">
    <property type="component" value="Chromosome 2_1"/>
</dbReference>